<dbReference type="PANTHER" id="PTHR43447">
    <property type="entry name" value="ALPHA-AMYLASE"/>
    <property type="match status" value="1"/>
</dbReference>
<dbReference type="AlphaFoldDB" id="A0A409VTS4"/>
<accession>A0A409VTS4</accession>
<dbReference type="Proteomes" id="UP000283269">
    <property type="component" value="Unassembled WGS sequence"/>
</dbReference>
<evidence type="ECO:0000256" key="10">
    <source>
        <dbReference type="SAM" id="SignalP"/>
    </source>
</evidence>
<keyword evidence="5 9" id="KW-0378">Hydrolase</keyword>
<evidence type="ECO:0000256" key="1">
    <source>
        <dbReference type="ARBA" id="ARBA00000548"/>
    </source>
</evidence>
<comment type="cofactor">
    <cofactor evidence="2">
        <name>Ca(2+)</name>
        <dbReference type="ChEBI" id="CHEBI:29108"/>
    </cofactor>
</comment>
<evidence type="ECO:0000256" key="5">
    <source>
        <dbReference type="ARBA" id="ARBA00022801"/>
    </source>
</evidence>
<comment type="caution">
    <text evidence="12">The sequence shown here is derived from an EMBL/GenBank/DDBJ whole genome shotgun (WGS) entry which is preliminary data.</text>
</comment>
<dbReference type="Pfam" id="PF00128">
    <property type="entry name" value="Alpha-amylase"/>
    <property type="match status" value="1"/>
</dbReference>
<dbReference type="InterPro" id="IPR006047">
    <property type="entry name" value="GH13_cat_dom"/>
</dbReference>
<evidence type="ECO:0000256" key="2">
    <source>
        <dbReference type="ARBA" id="ARBA00001913"/>
    </source>
</evidence>
<evidence type="ECO:0000256" key="9">
    <source>
        <dbReference type="RuleBase" id="RU361134"/>
    </source>
</evidence>
<comment type="catalytic activity">
    <reaction evidence="1 9">
        <text>Endohydrolysis of (1-&gt;4)-alpha-D-glucosidic linkages in polysaccharides containing three or more (1-&gt;4)-alpha-linked D-glucose units.</text>
        <dbReference type="EC" id="3.2.1.1"/>
    </reaction>
</comment>
<evidence type="ECO:0000259" key="11">
    <source>
        <dbReference type="SMART" id="SM00642"/>
    </source>
</evidence>
<evidence type="ECO:0000256" key="8">
    <source>
        <dbReference type="RuleBase" id="RU003615"/>
    </source>
</evidence>
<dbReference type="GO" id="GO:0004556">
    <property type="term" value="F:alpha-amylase activity"/>
    <property type="evidence" value="ECO:0007669"/>
    <property type="project" value="UniProtKB-UniRule"/>
</dbReference>
<reference evidence="12 13" key="1">
    <citation type="journal article" date="2018" name="Evol. Lett.">
        <title>Horizontal gene cluster transfer increased hallucinogenic mushroom diversity.</title>
        <authorList>
            <person name="Reynolds H.T."/>
            <person name="Vijayakumar V."/>
            <person name="Gluck-Thaler E."/>
            <person name="Korotkin H.B."/>
            <person name="Matheny P.B."/>
            <person name="Slot J.C."/>
        </authorList>
    </citation>
    <scope>NUCLEOTIDE SEQUENCE [LARGE SCALE GENOMIC DNA]</scope>
    <source>
        <strain evidence="12 13">2631</strain>
    </source>
</reference>
<keyword evidence="13" id="KW-1185">Reference proteome</keyword>
<dbReference type="GO" id="GO:0043169">
    <property type="term" value="F:cation binding"/>
    <property type="evidence" value="ECO:0007669"/>
    <property type="project" value="InterPro"/>
</dbReference>
<keyword evidence="6 9" id="KW-0119">Carbohydrate metabolism</keyword>
<evidence type="ECO:0000313" key="13">
    <source>
        <dbReference type="Proteomes" id="UP000283269"/>
    </source>
</evidence>
<proteinExistence type="inferred from homology"/>
<dbReference type="InParanoid" id="A0A409VTS4"/>
<evidence type="ECO:0000256" key="3">
    <source>
        <dbReference type="ARBA" id="ARBA00008061"/>
    </source>
</evidence>
<feature type="domain" description="Glycosyl hydrolase family 13 catalytic" evidence="11">
    <location>
        <begin position="41"/>
        <end position="361"/>
    </location>
</feature>
<feature type="chain" id="PRO_5019150862" description="Alpha-amylase" evidence="10">
    <location>
        <begin position="19"/>
        <end position="367"/>
    </location>
</feature>
<dbReference type="SUPFAM" id="SSF51445">
    <property type="entry name" value="(Trans)glycosidases"/>
    <property type="match status" value="1"/>
</dbReference>
<sequence>MRLFTLISFFGILPYALASPVLYNSTGHDGLNARAPSGSKSVIIQMFEWTWDSVAAECTNFIGPAGYGFVQVSPPQEHITGSQWWTDYQPVSYTLTSKRGNRSQFRNMITTCHAAGVRVIVDTIFNHMAGTDSGTGTAGSSFTHYVYPGTYQYQDFHHCGLSNGDDIVNYSNRLEVQTCELVNLSDLATEAEYVRSRLAAYGNDLLSLGVDGLRLDAAKHIAANDLANIVSRLSSRPYITSEVIWGGGEPIQPSEYTGIGDVQEFRYTTALKDAFSGGGISNLQNFENRGWVSGSQANVFVANHDTERNGASLTIKSSSNTYITSHIFSLAHPYGTPTVLSSYSFSGHDDGAPNGGVGACSATGGSV</sequence>
<dbReference type="EMBL" id="NHYD01003928">
    <property type="protein sequence ID" value="PPQ69654.1"/>
    <property type="molecule type" value="Genomic_DNA"/>
</dbReference>
<dbReference type="GO" id="GO:0005975">
    <property type="term" value="P:carbohydrate metabolic process"/>
    <property type="evidence" value="ECO:0007669"/>
    <property type="project" value="InterPro"/>
</dbReference>
<dbReference type="InterPro" id="IPR017853">
    <property type="entry name" value="GH"/>
</dbReference>
<keyword evidence="7 9" id="KW-0326">Glycosidase</keyword>
<dbReference type="Gene3D" id="3.20.20.80">
    <property type="entry name" value="Glycosidases"/>
    <property type="match status" value="1"/>
</dbReference>
<protein>
    <recommendedName>
        <fullName evidence="4 9">Alpha-amylase</fullName>
        <ecNumber evidence="4 9">3.2.1.1</ecNumber>
    </recommendedName>
</protein>
<name>A0A409VTS4_PSICY</name>
<dbReference type="PRINTS" id="PR00110">
    <property type="entry name" value="ALPHAAMYLASE"/>
</dbReference>
<dbReference type="CDD" id="cd11317">
    <property type="entry name" value="AmyAc_bac_euk_AmyA"/>
    <property type="match status" value="1"/>
</dbReference>
<dbReference type="OrthoDB" id="550577at2759"/>
<gene>
    <name evidence="12" type="ORF">CVT25_014089</name>
</gene>
<dbReference type="InterPro" id="IPR006046">
    <property type="entry name" value="Alpha_amylase"/>
</dbReference>
<keyword evidence="10" id="KW-0732">Signal</keyword>
<comment type="similarity">
    <text evidence="3 8">Belongs to the glycosyl hydrolase 13 family.</text>
</comment>
<dbReference type="STRING" id="93625.A0A409VTS4"/>
<evidence type="ECO:0000256" key="4">
    <source>
        <dbReference type="ARBA" id="ARBA00012595"/>
    </source>
</evidence>
<dbReference type="SMART" id="SM00642">
    <property type="entry name" value="Aamy"/>
    <property type="match status" value="1"/>
</dbReference>
<feature type="signal peptide" evidence="10">
    <location>
        <begin position="1"/>
        <end position="18"/>
    </location>
</feature>
<evidence type="ECO:0000313" key="12">
    <source>
        <dbReference type="EMBL" id="PPQ69654.1"/>
    </source>
</evidence>
<organism evidence="12 13">
    <name type="scientific">Psilocybe cyanescens</name>
    <dbReference type="NCBI Taxonomy" id="93625"/>
    <lineage>
        <taxon>Eukaryota</taxon>
        <taxon>Fungi</taxon>
        <taxon>Dikarya</taxon>
        <taxon>Basidiomycota</taxon>
        <taxon>Agaricomycotina</taxon>
        <taxon>Agaricomycetes</taxon>
        <taxon>Agaricomycetidae</taxon>
        <taxon>Agaricales</taxon>
        <taxon>Agaricineae</taxon>
        <taxon>Strophariaceae</taxon>
        <taxon>Psilocybe</taxon>
    </lineage>
</organism>
<evidence type="ECO:0000256" key="6">
    <source>
        <dbReference type="ARBA" id="ARBA00023277"/>
    </source>
</evidence>
<dbReference type="EC" id="3.2.1.1" evidence="4 9"/>
<evidence type="ECO:0000256" key="7">
    <source>
        <dbReference type="ARBA" id="ARBA00023295"/>
    </source>
</evidence>